<name>A0A4X2LTF4_VOMUR</name>
<dbReference type="AlphaFoldDB" id="A0A4X2LTF4"/>
<dbReference type="GO" id="GO:0016567">
    <property type="term" value="P:protein ubiquitination"/>
    <property type="evidence" value="ECO:0007669"/>
    <property type="project" value="TreeGrafter"/>
</dbReference>
<dbReference type="Gene3D" id="3.30.40.10">
    <property type="entry name" value="Zinc/RING finger domain, C3HC4 (zinc finger)"/>
    <property type="match status" value="1"/>
</dbReference>
<feature type="domain" description="RING-type" evidence="5">
    <location>
        <begin position="7"/>
        <end position="50"/>
    </location>
</feature>
<dbReference type="STRING" id="29139.ENSVURP00010028724"/>
<keyword evidence="1" id="KW-0479">Metal-binding</keyword>
<accession>A0A4X2LTF4</accession>
<dbReference type="Ensembl" id="ENSVURT00010032725.1">
    <property type="protein sequence ID" value="ENSVURP00010028724.1"/>
    <property type="gene ID" value="ENSVURG00010021988.1"/>
</dbReference>
<evidence type="ECO:0000256" key="3">
    <source>
        <dbReference type="ARBA" id="ARBA00022833"/>
    </source>
</evidence>
<dbReference type="OMA" id="WFDTAPN"/>
<evidence type="ECO:0000256" key="1">
    <source>
        <dbReference type="ARBA" id="ARBA00022723"/>
    </source>
</evidence>
<dbReference type="GO" id="GO:0008270">
    <property type="term" value="F:zinc ion binding"/>
    <property type="evidence" value="ECO:0007669"/>
    <property type="project" value="UniProtKB-KW"/>
</dbReference>
<dbReference type="GO" id="GO:0090734">
    <property type="term" value="C:site of DNA damage"/>
    <property type="evidence" value="ECO:0007669"/>
    <property type="project" value="TreeGrafter"/>
</dbReference>
<dbReference type="GO" id="GO:0031297">
    <property type="term" value="P:replication fork processing"/>
    <property type="evidence" value="ECO:0007669"/>
    <property type="project" value="TreeGrafter"/>
</dbReference>
<reference evidence="6" key="2">
    <citation type="submission" date="2025-08" db="UniProtKB">
        <authorList>
            <consortium name="Ensembl"/>
        </authorList>
    </citation>
    <scope>IDENTIFICATION</scope>
</reference>
<sequence length="125" mass="14219">MPIHTFCIIYLNFFDHSLDVATIHCGHTFPLMCLIKRFSTAPSYTCPQCQIQVHRRSIINKLFFDLVQKEETGLDAETLKNEMEKTGAQLSLKLPSLMATCWRIPESHPGHLLPKVPNGDSFCTL</sequence>
<dbReference type="SUPFAM" id="SSF57850">
    <property type="entry name" value="RING/U-box"/>
    <property type="match status" value="1"/>
</dbReference>
<keyword evidence="3" id="KW-0862">Zinc</keyword>
<organism evidence="6 7">
    <name type="scientific">Vombatus ursinus</name>
    <name type="common">Common wombat</name>
    <dbReference type="NCBI Taxonomy" id="29139"/>
    <lineage>
        <taxon>Eukaryota</taxon>
        <taxon>Metazoa</taxon>
        <taxon>Chordata</taxon>
        <taxon>Craniata</taxon>
        <taxon>Vertebrata</taxon>
        <taxon>Euteleostomi</taxon>
        <taxon>Mammalia</taxon>
        <taxon>Metatheria</taxon>
        <taxon>Diprotodontia</taxon>
        <taxon>Vombatidae</taxon>
        <taxon>Vombatus</taxon>
    </lineage>
</organism>
<keyword evidence="7" id="KW-1185">Reference proteome</keyword>
<evidence type="ECO:0000256" key="4">
    <source>
        <dbReference type="PROSITE-ProRule" id="PRU00175"/>
    </source>
</evidence>
<dbReference type="PROSITE" id="PS50089">
    <property type="entry name" value="ZF_RING_2"/>
    <property type="match status" value="1"/>
</dbReference>
<reference evidence="6" key="3">
    <citation type="submission" date="2025-09" db="UniProtKB">
        <authorList>
            <consortium name="Ensembl"/>
        </authorList>
    </citation>
    <scope>IDENTIFICATION</scope>
</reference>
<dbReference type="Proteomes" id="UP000314987">
    <property type="component" value="Unassembled WGS sequence"/>
</dbReference>
<evidence type="ECO:0000313" key="6">
    <source>
        <dbReference type="Ensembl" id="ENSVURP00010028724.1"/>
    </source>
</evidence>
<evidence type="ECO:0000256" key="2">
    <source>
        <dbReference type="ARBA" id="ARBA00022771"/>
    </source>
</evidence>
<dbReference type="GeneTree" id="ENSGT00950000186154"/>
<dbReference type="PANTHER" id="PTHR46569:SF1">
    <property type="entry name" value="E3 UBIQUITIN-PROTEIN LIGASE RFWD3-RELATED"/>
    <property type="match status" value="1"/>
</dbReference>
<dbReference type="InterPro" id="IPR001841">
    <property type="entry name" value="Znf_RING"/>
</dbReference>
<keyword evidence="2 4" id="KW-0863">Zinc-finger</keyword>
<proteinExistence type="predicted"/>
<dbReference type="PANTHER" id="PTHR46569">
    <property type="entry name" value="E3 UBIQUITIN-PROTEIN LIGASE TRAIP"/>
    <property type="match status" value="1"/>
</dbReference>
<protein>
    <recommendedName>
        <fullName evidence="5">RING-type domain-containing protein</fullName>
    </recommendedName>
</protein>
<dbReference type="GO" id="GO:0005634">
    <property type="term" value="C:nucleus"/>
    <property type="evidence" value="ECO:0007669"/>
    <property type="project" value="TreeGrafter"/>
</dbReference>
<evidence type="ECO:0000313" key="7">
    <source>
        <dbReference type="Proteomes" id="UP000314987"/>
    </source>
</evidence>
<evidence type="ECO:0000259" key="5">
    <source>
        <dbReference type="PROSITE" id="PS50089"/>
    </source>
</evidence>
<dbReference type="InterPro" id="IPR052639">
    <property type="entry name" value="TRAIP_ubiq-protein_ligase"/>
</dbReference>
<dbReference type="InterPro" id="IPR013083">
    <property type="entry name" value="Znf_RING/FYVE/PHD"/>
</dbReference>
<reference evidence="7" key="1">
    <citation type="submission" date="2018-12" db="EMBL/GenBank/DDBJ databases">
        <authorList>
            <person name="Yazar S."/>
        </authorList>
    </citation>
    <scope>NUCLEOTIDE SEQUENCE [LARGE SCALE GENOMIC DNA]</scope>
</reference>
<dbReference type="GO" id="GO:0061630">
    <property type="term" value="F:ubiquitin protein ligase activity"/>
    <property type="evidence" value="ECO:0007669"/>
    <property type="project" value="TreeGrafter"/>
</dbReference>